<dbReference type="InterPro" id="IPR013767">
    <property type="entry name" value="PAS_fold"/>
</dbReference>
<keyword evidence="3" id="KW-1133">Transmembrane helix</keyword>
<feature type="domain" description="PAS" evidence="4">
    <location>
        <begin position="279"/>
        <end position="339"/>
    </location>
</feature>
<dbReference type="PANTHER" id="PTHR45138:SF9">
    <property type="entry name" value="DIGUANYLATE CYCLASE DGCM-RELATED"/>
    <property type="match status" value="1"/>
</dbReference>
<dbReference type="GO" id="GO:0007165">
    <property type="term" value="P:signal transduction"/>
    <property type="evidence" value="ECO:0007669"/>
    <property type="project" value="InterPro"/>
</dbReference>
<dbReference type="NCBIfam" id="TIGR00229">
    <property type="entry name" value="sensory_box"/>
    <property type="match status" value="1"/>
</dbReference>
<organism evidence="7 8">
    <name type="scientific">Denitratisoma oestradiolicum</name>
    <dbReference type="NCBI Taxonomy" id="311182"/>
    <lineage>
        <taxon>Bacteria</taxon>
        <taxon>Pseudomonadati</taxon>
        <taxon>Pseudomonadota</taxon>
        <taxon>Betaproteobacteria</taxon>
        <taxon>Nitrosomonadales</taxon>
        <taxon>Sterolibacteriaceae</taxon>
        <taxon>Denitratisoma</taxon>
    </lineage>
</organism>
<dbReference type="SMART" id="SM00267">
    <property type="entry name" value="GGDEF"/>
    <property type="match status" value="1"/>
</dbReference>
<dbReference type="InterPro" id="IPR035965">
    <property type="entry name" value="PAS-like_dom_sf"/>
</dbReference>
<comment type="catalytic activity">
    <reaction evidence="2">
        <text>2 GTP = 3',3'-c-di-GMP + 2 diphosphate</text>
        <dbReference type="Rhea" id="RHEA:24898"/>
        <dbReference type="ChEBI" id="CHEBI:33019"/>
        <dbReference type="ChEBI" id="CHEBI:37565"/>
        <dbReference type="ChEBI" id="CHEBI:58805"/>
        <dbReference type="EC" id="2.7.7.65"/>
    </reaction>
</comment>
<dbReference type="InterPro" id="IPR000014">
    <property type="entry name" value="PAS"/>
</dbReference>
<reference evidence="7 8" key="1">
    <citation type="submission" date="2020-03" db="EMBL/GenBank/DDBJ databases">
        <authorList>
            <consortium name="Genoscope - CEA"/>
            <person name="William W."/>
        </authorList>
    </citation>
    <scope>NUCLEOTIDE SEQUENCE [LARGE SCALE GENOMIC DNA]</scope>
    <source>
        <strain evidence="8">DSM 16959</strain>
    </source>
</reference>
<feature type="transmembrane region" description="Helical" evidence="3">
    <location>
        <begin position="202"/>
        <end position="221"/>
    </location>
</feature>
<evidence type="ECO:0000259" key="5">
    <source>
        <dbReference type="PROSITE" id="PS50885"/>
    </source>
</evidence>
<accession>A0A6S6YI35</accession>
<dbReference type="Gene3D" id="3.30.450.20">
    <property type="entry name" value="PAS domain"/>
    <property type="match status" value="1"/>
</dbReference>
<dbReference type="Gene3D" id="6.10.340.10">
    <property type="match status" value="1"/>
</dbReference>
<proteinExistence type="predicted"/>
<dbReference type="FunFam" id="3.30.70.270:FF:000001">
    <property type="entry name" value="Diguanylate cyclase domain protein"/>
    <property type="match status" value="1"/>
</dbReference>
<keyword evidence="3" id="KW-0472">Membrane</keyword>
<dbReference type="Pfam" id="PF00989">
    <property type="entry name" value="PAS"/>
    <property type="match status" value="1"/>
</dbReference>
<protein>
    <recommendedName>
        <fullName evidence="1">diguanylate cyclase</fullName>
        <ecNumber evidence="1">2.7.7.65</ecNumber>
    </recommendedName>
</protein>
<evidence type="ECO:0000259" key="6">
    <source>
        <dbReference type="PROSITE" id="PS50887"/>
    </source>
</evidence>
<feature type="domain" description="GGDEF" evidence="6">
    <location>
        <begin position="427"/>
        <end position="557"/>
    </location>
</feature>
<dbReference type="CDD" id="cd06225">
    <property type="entry name" value="HAMP"/>
    <property type="match status" value="1"/>
</dbReference>
<dbReference type="SMART" id="SM00304">
    <property type="entry name" value="HAMP"/>
    <property type="match status" value="1"/>
</dbReference>
<dbReference type="GO" id="GO:0043709">
    <property type="term" value="P:cell adhesion involved in single-species biofilm formation"/>
    <property type="evidence" value="ECO:0007669"/>
    <property type="project" value="TreeGrafter"/>
</dbReference>
<dbReference type="Gene3D" id="3.30.70.270">
    <property type="match status" value="1"/>
</dbReference>
<evidence type="ECO:0000313" key="7">
    <source>
        <dbReference type="EMBL" id="CAB1367404.1"/>
    </source>
</evidence>
<dbReference type="PANTHER" id="PTHR45138">
    <property type="entry name" value="REGULATORY COMPONENTS OF SENSORY TRANSDUCTION SYSTEM"/>
    <property type="match status" value="1"/>
</dbReference>
<dbReference type="NCBIfam" id="TIGR00254">
    <property type="entry name" value="GGDEF"/>
    <property type="match status" value="1"/>
</dbReference>
<dbReference type="InterPro" id="IPR003660">
    <property type="entry name" value="HAMP_dom"/>
</dbReference>
<dbReference type="InterPro" id="IPR029787">
    <property type="entry name" value="Nucleotide_cyclase"/>
</dbReference>
<evidence type="ECO:0000256" key="3">
    <source>
        <dbReference type="SAM" id="Phobius"/>
    </source>
</evidence>
<dbReference type="SMART" id="SM00091">
    <property type="entry name" value="PAS"/>
    <property type="match status" value="1"/>
</dbReference>
<dbReference type="Gene3D" id="3.30.450.290">
    <property type="match status" value="1"/>
</dbReference>
<dbReference type="InterPro" id="IPR050469">
    <property type="entry name" value="Diguanylate_Cyclase"/>
</dbReference>
<dbReference type="KEGG" id="doe:DENOEST_0232"/>
<dbReference type="SUPFAM" id="SSF55073">
    <property type="entry name" value="Nucleotide cyclase"/>
    <property type="match status" value="1"/>
</dbReference>
<evidence type="ECO:0000259" key="4">
    <source>
        <dbReference type="PROSITE" id="PS50112"/>
    </source>
</evidence>
<dbReference type="RefSeq" id="WP_170228141.1">
    <property type="nucleotide sequence ID" value="NZ_LR778301.1"/>
</dbReference>
<dbReference type="CDD" id="cd00130">
    <property type="entry name" value="PAS"/>
    <property type="match status" value="1"/>
</dbReference>
<dbReference type="EC" id="2.7.7.65" evidence="1"/>
<evidence type="ECO:0000256" key="2">
    <source>
        <dbReference type="ARBA" id="ARBA00034247"/>
    </source>
</evidence>
<dbReference type="Proteomes" id="UP000515733">
    <property type="component" value="Chromosome"/>
</dbReference>
<dbReference type="SUPFAM" id="SSF158472">
    <property type="entry name" value="HAMP domain-like"/>
    <property type="match status" value="1"/>
</dbReference>
<dbReference type="GO" id="GO:0052621">
    <property type="term" value="F:diguanylate cyclase activity"/>
    <property type="evidence" value="ECO:0007669"/>
    <property type="project" value="UniProtKB-EC"/>
</dbReference>
<dbReference type="AlphaFoldDB" id="A0A6S6YI35"/>
<dbReference type="GO" id="GO:1902201">
    <property type="term" value="P:negative regulation of bacterial-type flagellum-dependent cell motility"/>
    <property type="evidence" value="ECO:0007669"/>
    <property type="project" value="TreeGrafter"/>
</dbReference>
<gene>
    <name evidence="7" type="ORF">DENOEST_0232</name>
</gene>
<dbReference type="PROSITE" id="PS50112">
    <property type="entry name" value="PAS"/>
    <property type="match status" value="1"/>
</dbReference>
<dbReference type="GO" id="GO:0006355">
    <property type="term" value="P:regulation of DNA-templated transcription"/>
    <property type="evidence" value="ECO:0007669"/>
    <property type="project" value="InterPro"/>
</dbReference>
<evidence type="ECO:0000313" key="8">
    <source>
        <dbReference type="Proteomes" id="UP000515733"/>
    </source>
</evidence>
<dbReference type="PROSITE" id="PS50887">
    <property type="entry name" value="GGDEF"/>
    <property type="match status" value="1"/>
</dbReference>
<dbReference type="InterPro" id="IPR043128">
    <property type="entry name" value="Rev_trsase/Diguanyl_cyclase"/>
</dbReference>
<dbReference type="Pfam" id="PF00990">
    <property type="entry name" value="GGDEF"/>
    <property type="match status" value="1"/>
</dbReference>
<dbReference type="GO" id="GO:0005886">
    <property type="term" value="C:plasma membrane"/>
    <property type="evidence" value="ECO:0007669"/>
    <property type="project" value="TreeGrafter"/>
</dbReference>
<dbReference type="EMBL" id="LR778301">
    <property type="protein sequence ID" value="CAB1367404.1"/>
    <property type="molecule type" value="Genomic_DNA"/>
</dbReference>
<feature type="domain" description="HAMP" evidence="5">
    <location>
        <begin position="222"/>
        <end position="274"/>
    </location>
</feature>
<name>A0A6S6YI35_9PROT</name>
<dbReference type="Pfam" id="PF00672">
    <property type="entry name" value="HAMP"/>
    <property type="match status" value="1"/>
</dbReference>
<keyword evidence="3" id="KW-0812">Transmembrane</keyword>
<sequence length="560" mass="61626">MRLRTLRHKLLLTVGIALALAFSGVAYFYTSYQEKMILTDYERSLQRVTNSVTKGLESVMLEGHAEIMREYSKRLRALRDVSEFVILRADGSEAFRDNATVSRVNERLGAENFPLYPQPVIRKNLDPADAEFQRALLTLEATAREITDSKGQRQFIFFDPIPTGPGCQRCHGSDERVRGVIKVTSSLAGVEAAIFRVRLQSMLIITLAMALTMAVTGYMLGRSVVHPIEAITRAMKRILSGDIGSTVPLQGGGEIRQMAESFNQMTASLKLGYDLLVREREKLTTIIHAAREAIVVTDAAGSIVLINPAAAELLGKTEANIRDEGFLHLLDNPELMERLLAGAGQAGHTETVAYRDRVVLVSAASIKDEGGRPLGSAALIRDVTDEKRMIEELRRVSITDALTGVFNRRHMDTTLSTEFGRVQRSGKPLSVLLFDIDHFKKFNDTHGHDQGDRVLQAVGQAMKAVVRKYDTPCRYGGEEFVIILPEADRAGALSVGERLRRDVEAMLVDGLHVTISLGAATFPELALSKAEQLVEAADAALYQAKEEGRNRLVVAEGPAT</sequence>
<dbReference type="SUPFAM" id="SSF55785">
    <property type="entry name" value="PYP-like sensor domain (PAS domain)"/>
    <property type="match status" value="1"/>
</dbReference>
<dbReference type="PROSITE" id="PS50885">
    <property type="entry name" value="HAMP"/>
    <property type="match status" value="1"/>
</dbReference>
<dbReference type="InterPro" id="IPR000160">
    <property type="entry name" value="GGDEF_dom"/>
</dbReference>
<evidence type="ECO:0000256" key="1">
    <source>
        <dbReference type="ARBA" id="ARBA00012528"/>
    </source>
</evidence>
<dbReference type="CDD" id="cd01949">
    <property type="entry name" value="GGDEF"/>
    <property type="match status" value="1"/>
</dbReference>
<keyword evidence="8" id="KW-1185">Reference proteome</keyword>